<sequence>MAANQQFEIEVDGEVELLLPAERAILSIRVEKMDHEKAKATESVIESAKKVEALLRKISAQADGQVSAADYWSRTSHSETSHAPYDSDKKGYLQRQYTALISYSVRMQKPNRLGPAIRELVAIKHVSTHGVEWVLTAATMEAQRSKLRVLAAQNALSKAQDYARTLGYETVVPFKLTEKHQYTHTTSRKGGGVTRIPKSDMETQTKNMAEAEDWEDVGEEVFQYTPEEVKMTQSCNAEFRAE</sequence>
<proteinExistence type="predicted"/>
<name>A0ACC3N8W9_9PEZI</name>
<dbReference type="Proteomes" id="UP001281147">
    <property type="component" value="Unassembled WGS sequence"/>
</dbReference>
<evidence type="ECO:0000313" key="1">
    <source>
        <dbReference type="EMBL" id="KAK3712023.1"/>
    </source>
</evidence>
<gene>
    <name evidence="1" type="ORF">LTR37_009335</name>
</gene>
<keyword evidence="2" id="KW-1185">Reference proteome</keyword>
<reference evidence="1" key="1">
    <citation type="submission" date="2023-07" db="EMBL/GenBank/DDBJ databases">
        <title>Black Yeasts Isolated from many extreme environments.</title>
        <authorList>
            <person name="Coleine C."/>
            <person name="Stajich J.E."/>
            <person name="Selbmann L."/>
        </authorList>
    </citation>
    <scope>NUCLEOTIDE SEQUENCE</scope>
    <source>
        <strain evidence="1">CCFEE 5714</strain>
    </source>
</reference>
<evidence type="ECO:0000313" key="2">
    <source>
        <dbReference type="Proteomes" id="UP001281147"/>
    </source>
</evidence>
<dbReference type="EMBL" id="JAUTXU010000072">
    <property type="protein sequence ID" value="KAK3712023.1"/>
    <property type="molecule type" value="Genomic_DNA"/>
</dbReference>
<comment type="caution">
    <text evidence="1">The sequence shown here is derived from an EMBL/GenBank/DDBJ whole genome shotgun (WGS) entry which is preliminary data.</text>
</comment>
<organism evidence="1 2">
    <name type="scientific">Vermiconidia calcicola</name>
    <dbReference type="NCBI Taxonomy" id="1690605"/>
    <lineage>
        <taxon>Eukaryota</taxon>
        <taxon>Fungi</taxon>
        <taxon>Dikarya</taxon>
        <taxon>Ascomycota</taxon>
        <taxon>Pezizomycotina</taxon>
        <taxon>Dothideomycetes</taxon>
        <taxon>Dothideomycetidae</taxon>
        <taxon>Mycosphaerellales</taxon>
        <taxon>Extremaceae</taxon>
        <taxon>Vermiconidia</taxon>
    </lineage>
</organism>
<accession>A0ACC3N8W9</accession>
<protein>
    <submittedName>
        <fullName evidence="1">Uncharacterized protein</fullName>
    </submittedName>
</protein>